<name>A0A1H8VHV6_9GAMM</name>
<accession>A0A1H8VHV6</accession>
<proteinExistence type="predicted"/>
<sequence>MGWKATLFGIGGVVLVGSAAGLLYQHGGADDAVVEGKPQVAAEPALPFPGVGDRQRYHMEVVTHVDARGRSLDSAMNSVAAVEMVDADDGYAMDVRIPEMRLEEDGAVVLDTTESPSNDRETLLHDLMQSGVRLYMDADYTAERVEFPDSDVEDALRDELGSRWSEVSSGLLRVEGMQPLSLPADGLQTGAQWAERFGSDDQLAQFEVVNVKDDTVDVRVRSVADFSAPEPFAAFVGTMTLDRDTGWPLLTRLFYHGVHSERGQSAVLSTLLVARQEDYRPDTFMTNPSLFAAVSDYVGGRFSPSADHIEEWVEEVTDRGKFEEVQNGIRDLAEALRWSPSEGDAESWRVEGSASAMGDASRTATMLFWLVEVTGARALSDDGSVIAELDVSGQPLWPLFEGDAIAYFLDDGRVPEEEWTLVSGDPQWHEAAASVELDLLVPASAAGVERVEQSEPGTLEIQGTSVAVKELDNAFARVHIDDTTSGVTASGWDLIPLDDEGEPLRYWDVRRGPADMLQDVRMRDSDTYAVDWTDDGALSQGFVTAEDMERGVKGLHVFDPDGRIDSVRILSFVFPRETVTVTATRQ</sequence>
<dbReference type="STRING" id="406100.SAMN04488052_11291"/>
<dbReference type="AlphaFoldDB" id="A0A1H8VHV6"/>
<evidence type="ECO:0000313" key="1">
    <source>
        <dbReference type="EMBL" id="SEP14961.1"/>
    </source>
</evidence>
<protein>
    <submittedName>
        <fullName evidence="1">Uncharacterized protein</fullName>
    </submittedName>
</protein>
<keyword evidence="2" id="KW-1185">Reference proteome</keyword>
<dbReference type="RefSeq" id="WP_091646114.1">
    <property type="nucleotide sequence ID" value="NZ_FOEG01000012.1"/>
</dbReference>
<dbReference type="Proteomes" id="UP000199657">
    <property type="component" value="Unassembled WGS sequence"/>
</dbReference>
<dbReference type="EMBL" id="FOEG01000012">
    <property type="protein sequence ID" value="SEP14961.1"/>
    <property type="molecule type" value="Genomic_DNA"/>
</dbReference>
<gene>
    <name evidence="1" type="ORF">SAMN04488052_11291</name>
</gene>
<evidence type="ECO:0000313" key="2">
    <source>
        <dbReference type="Proteomes" id="UP000199657"/>
    </source>
</evidence>
<organism evidence="1 2">
    <name type="scientific">Aquisalimonas asiatica</name>
    <dbReference type="NCBI Taxonomy" id="406100"/>
    <lineage>
        <taxon>Bacteria</taxon>
        <taxon>Pseudomonadati</taxon>
        <taxon>Pseudomonadota</taxon>
        <taxon>Gammaproteobacteria</taxon>
        <taxon>Chromatiales</taxon>
        <taxon>Ectothiorhodospiraceae</taxon>
        <taxon>Aquisalimonas</taxon>
    </lineage>
</organism>
<reference evidence="1 2" key="1">
    <citation type="submission" date="2016-10" db="EMBL/GenBank/DDBJ databases">
        <authorList>
            <person name="de Groot N.N."/>
        </authorList>
    </citation>
    <scope>NUCLEOTIDE SEQUENCE [LARGE SCALE GENOMIC DNA]</scope>
    <source>
        <strain evidence="1 2">CGMCC 1.6291</strain>
    </source>
</reference>